<evidence type="ECO:0000313" key="4">
    <source>
        <dbReference type="Proteomes" id="UP000235015"/>
    </source>
</evidence>
<dbReference type="STRING" id="1111735.GCA_000428045_02016"/>
<dbReference type="AlphaFoldDB" id="A0A2N6CU94"/>
<proteinExistence type="predicted"/>
<dbReference type="PROSITE" id="PS50965">
    <property type="entry name" value="NERD"/>
    <property type="match status" value="1"/>
</dbReference>
<comment type="caution">
    <text evidence="3">The sequence shown here is derived from an EMBL/GenBank/DDBJ whole genome shotgun (WGS) entry which is preliminary data.</text>
</comment>
<evidence type="ECO:0000259" key="2">
    <source>
        <dbReference type="PROSITE" id="PS50965"/>
    </source>
</evidence>
<reference evidence="3 4" key="1">
    <citation type="submission" date="2017-11" db="EMBL/GenBank/DDBJ databases">
        <title>Genome-resolved metagenomics identifies genetic mobility, metabolic interactions, and unexpected diversity in perchlorate-reducing communities.</title>
        <authorList>
            <person name="Barnum T.P."/>
            <person name="Figueroa I.A."/>
            <person name="Carlstrom C.I."/>
            <person name="Lucas L.N."/>
            <person name="Engelbrektson A.L."/>
            <person name="Coates J.D."/>
        </authorList>
    </citation>
    <scope>NUCLEOTIDE SEQUENCE [LARGE SCALE GENOMIC DNA]</scope>
    <source>
        <strain evidence="3">BM301</strain>
    </source>
</reference>
<organism evidence="3 4">
    <name type="scientific">Sedimenticola selenatireducens</name>
    <dbReference type="NCBI Taxonomy" id="191960"/>
    <lineage>
        <taxon>Bacteria</taxon>
        <taxon>Pseudomonadati</taxon>
        <taxon>Pseudomonadota</taxon>
        <taxon>Gammaproteobacteria</taxon>
        <taxon>Chromatiales</taxon>
        <taxon>Sedimenticolaceae</taxon>
        <taxon>Sedimenticola</taxon>
    </lineage>
</organism>
<accession>A0A2N6CU94</accession>
<keyword evidence="1" id="KW-0472">Membrane</keyword>
<evidence type="ECO:0000256" key="1">
    <source>
        <dbReference type="SAM" id="Phobius"/>
    </source>
</evidence>
<dbReference type="RefSeq" id="WP_273440373.1">
    <property type="nucleotide sequence ID" value="NZ_CBDUFW010000004.1"/>
</dbReference>
<keyword evidence="1" id="KW-1133">Transmembrane helix</keyword>
<evidence type="ECO:0000313" key="3">
    <source>
        <dbReference type="EMBL" id="PLX60736.1"/>
    </source>
</evidence>
<dbReference type="EMBL" id="PKUN01000023">
    <property type="protein sequence ID" value="PLX60736.1"/>
    <property type="molecule type" value="Genomic_DNA"/>
</dbReference>
<dbReference type="InterPro" id="IPR011528">
    <property type="entry name" value="NERD"/>
</dbReference>
<feature type="domain" description="NERD" evidence="2">
    <location>
        <begin position="33"/>
        <end position="146"/>
    </location>
</feature>
<dbReference type="Proteomes" id="UP000235015">
    <property type="component" value="Unassembled WGS sequence"/>
</dbReference>
<sequence>MFSLTPMQYQWLVVALSAIALLILVIVFRRRLAASLKQRQIGQAIRRLGPKVHHDLLVPDGIDGVLVADYVVLTHKGILLVTVNWYEGNIFGGKDTDQWTQVLRGTSHRFNNPLHELQLICATVRSLVPNIPVSGIVLFAGDCAFPKDKPDGACLVNDLPRRRRKQVVPPRFETAWELLLAKAGMLRVN</sequence>
<keyword evidence="1" id="KW-0812">Transmembrane</keyword>
<dbReference type="Pfam" id="PF08378">
    <property type="entry name" value="NERD"/>
    <property type="match status" value="1"/>
</dbReference>
<gene>
    <name evidence="3" type="ORF">C0630_14990</name>
</gene>
<protein>
    <recommendedName>
        <fullName evidence="2">NERD domain-containing protein</fullName>
    </recommendedName>
</protein>
<name>A0A2N6CU94_9GAMM</name>
<feature type="transmembrane region" description="Helical" evidence="1">
    <location>
        <begin position="12"/>
        <end position="29"/>
    </location>
</feature>